<organism evidence="1 2">
    <name type="scientific">Butyrivibrio fibrisolvens DSM 3071</name>
    <dbReference type="NCBI Taxonomy" id="1121131"/>
    <lineage>
        <taxon>Bacteria</taxon>
        <taxon>Bacillati</taxon>
        <taxon>Bacillota</taxon>
        <taxon>Clostridia</taxon>
        <taxon>Lachnospirales</taxon>
        <taxon>Lachnospiraceae</taxon>
        <taxon>Butyrivibrio</taxon>
    </lineage>
</organism>
<evidence type="ECO:0000313" key="1">
    <source>
        <dbReference type="EMBL" id="SHI73619.1"/>
    </source>
</evidence>
<name>A0A1M6DKR1_BUTFI</name>
<evidence type="ECO:0000313" key="2">
    <source>
        <dbReference type="Proteomes" id="UP000184278"/>
    </source>
</evidence>
<sequence>GYEEGGVVLTVRAEIRGLERMETSLSLTVKSNEVGVKSSF</sequence>
<keyword evidence="2" id="KW-1185">Reference proteome</keyword>
<proteinExistence type="predicted"/>
<dbReference type="EMBL" id="FQXK01000038">
    <property type="protein sequence ID" value="SHI73619.1"/>
    <property type="molecule type" value="Genomic_DNA"/>
</dbReference>
<dbReference type="AlphaFoldDB" id="A0A1M6DKR1"/>
<protein>
    <submittedName>
        <fullName evidence="1">Uncharacterized protein</fullName>
    </submittedName>
</protein>
<reference evidence="2" key="1">
    <citation type="submission" date="2016-11" db="EMBL/GenBank/DDBJ databases">
        <authorList>
            <person name="Varghese N."/>
            <person name="Submissions S."/>
        </authorList>
    </citation>
    <scope>NUCLEOTIDE SEQUENCE [LARGE SCALE GENOMIC DNA]</scope>
    <source>
        <strain evidence="2">DSM 3071</strain>
    </source>
</reference>
<feature type="non-terminal residue" evidence="1">
    <location>
        <position position="1"/>
    </location>
</feature>
<accession>A0A1M6DKR1</accession>
<gene>
    <name evidence="1" type="ORF">SAMN02745229_03551</name>
</gene>
<dbReference type="Proteomes" id="UP000184278">
    <property type="component" value="Unassembled WGS sequence"/>
</dbReference>